<reference evidence="1" key="1">
    <citation type="submission" date="2022-04" db="EMBL/GenBank/DDBJ databases">
        <title>Carnegiea gigantea Genome sequencing and assembly v2.</title>
        <authorList>
            <person name="Copetti D."/>
            <person name="Sanderson M.J."/>
            <person name="Burquez A."/>
            <person name="Wojciechowski M.F."/>
        </authorList>
    </citation>
    <scope>NUCLEOTIDE SEQUENCE</scope>
    <source>
        <strain evidence="1">SGP5-SGP5p</strain>
        <tissue evidence="1">Aerial part</tissue>
    </source>
</reference>
<sequence length="221" mass="24266">MLGRFCRGRCGGKLCYKGRRKDCVWVKENMGVLDVLRLVEEVMGEGLRSRLMWYSLKCNQMELLPLGRDADVGKLMKGNDEYAYVYVEGSEGPCVEGLQWKEAYKGQGRGGGCTEGRRGGESVGAVDGGVRAEAGGVGSEQVPRSVAEDNTEEVDKRKTELQKWKNGVGGRIEMKLRKTLANIGCVADVKLFNTALGEYGVSLTNNRNLVVNLARRTCSCK</sequence>
<proteinExistence type="predicted"/>
<dbReference type="AlphaFoldDB" id="A0A9Q1QLC4"/>
<evidence type="ECO:0000313" key="1">
    <source>
        <dbReference type="EMBL" id="KAJ8444285.1"/>
    </source>
</evidence>
<dbReference type="EMBL" id="JAKOGI010000101">
    <property type="protein sequence ID" value="KAJ8444285.1"/>
    <property type="molecule type" value="Genomic_DNA"/>
</dbReference>
<accession>A0A9Q1QLC4</accession>
<dbReference type="Proteomes" id="UP001153076">
    <property type="component" value="Unassembled WGS sequence"/>
</dbReference>
<gene>
    <name evidence="1" type="ORF">Cgig2_029698</name>
</gene>
<organism evidence="1 2">
    <name type="scientific">Carnegiea gigantea</name>
    <dbReference type="NCBI Taxonomy" id="171969"/>
    <lineage>
        <taxon>Eukaryota</taxon>
        <taxon>Viridiplantae</taxon>
        <taxon>Streptophyta</taxon>
        <taxon>Embryophyta</taxon>
        <taxon>Tracheophyta</taxon>
        <taxon>Spermatophyta</taxon>
        <taxon>Magnoliopsida</taxon>
        <taxon>eudicotyledons</taxon>
        <taxon>Gunneridae</taxon>
        <taxon>Pentapetalae</taxon>
        <taxon>Caryophyllales</taxon>
        <taxon>Cactineae</taxon>
        <taxon>Cactaceae</taxon>
        <taxon>Cactoideae</taxon>
        <taxon>Echinocereeae</taxon>
        <taxon>Carnegiea</taxon>
    </lineage>
</organism>
<evidence type="ECO:0000313" key="2">
    <source>
        <dbReference type="Proteomes" id="UP001153076"/>
    </source>
</evidence>
<comment type="caution">
    <text evidence="1">The sequence shown here is derived from an EMBL/GenBank/DDBJ whole genome shotgun (WGS) entry which is preliminary data.</text>
</comment>
<name>A0A9Q1QLC4_9CARY</name>
<protein>
    <submittedName>
        <fullName evidence="1">Uncharacterized protein</fullName>
    </submittedName>
</protein>
<keyword evidence="2" id="KW-1185">Reference proteome</keyword>